<dbReference type="AlphaFoldDB" id="A0AAV1N0Q7"/>
<reference evidence="11 12" key="1">
    <citation type="submission" date="2024-01" db="EMBL/GenBank/DDBJ databases">
        <authorList>
            <person name="Alioto T."/>
            <person name="Alioto T."/>
            <person name="Gomez Garrido J."/>
        </authorList>
    </citation>
    <scope>NUCLEOTIDE SEQUENCE [LARGE SCALE GENOMIC DNA]</scope>
</reference>
<evidence type="ECO:0000256" key="6">
    <source>
        <dbReference type="ARBA" id="ARBA00022729"/>
    </source>
</evidence>
<evidence type="ECO:0000256" key="1">
    <source>
        <dbReference type="ARBA" id="ARBA00004613"/>
    </source>
</evidence>
<dbReference type="Proteomes" id="UP001314229">
    <property type="component" value="Unassembled WGS sequence"/>
</dbReference>
<dbReference type="InterPro" id="IPR000827">
    <property type="entry name" value="Chemokine_CC_CS"/>
</dbReference>
<name>A0AAV1N0Q7_SCOSC</name>
<evidence type="ECO:0000256" key="2">
    <source>
        <dbReference type="ARBA" id="ARBA00010868"/>
    </source>
</evidence>
<proteinExistence type="inferred from homology"/>
<evidence type="ECO:0000256" key="3">
    <source>
        <dbReference type="ARBA" id="ARBA00022500"/>
    </source>
</evidence>
<dbReference type="InterPro" id="IPR039809">
    <property type="entry name" value="Chemokine_b/g/d"/>
</dbReference>
<keyword evidence="7" id="KW-1015">Disulfide bond</keyword>
<dbReference type="InterPro" id="IPR001811">
    <property type="entry name" value="Chemokine_IL8-like_dom"/>
</dbReference>
<dbReference type="GO" id="GO:0006954">
    <property type="term" value="P:inflammatory response"/>
    <property type="evidence" value="ECO:0007669"/>
    <property type="project" value="UniProtKB-KW"/>
</dbReference>
<organism evidence="11 12">
    <name type="scientific">Scomber scombrus</name>
    <name type="common">Atlantic mackerel</name>
    <name type="synonym">Scomber vernalis</name>
    <dbReference type="NCBI Taxonomy" id="13677"/>
    <lineage>
        <taxon>Eukaryota</taxon>
        <taxon>Metazoa</taxon>
        <taxon>Chordata</taxon>
        <taxon>Craniata</taxon>
        <taxon>Vertebrata</taxon>
        <taxon>Euteleostomi</taxon>
        <taxon>Actinopterygii</taxon>
        <taxon>Neopterygii</taxon>
        <taxon>Teleostei</taxon>
        <taxon>Neoteleostei</taxon>
        <taxon>Acanthomorphata</taxon>
        <taxon>Pelagiaria</taxon>
        <taxon>Scombriformes</taxon>
        <taxon>Scombridae</taxon>
        <taxon>Scomber</taxon>
    </lineage>
</organism>
<keyword evidence="12" id="KW-1185">Reference proteome</keyword>
<keyword evidence="6 9" id="KW-0732">Signal</keyword>
<comment type="similarity">
    <text evidence="2 9">Belongs to the intercrine beta (chemokine CC) family.</text>
</comment>
<dbReference type="GO" id="GO:0005615">
    <property type="term" value="C:extracellular space"/>
    <property type="evidence" value="ECO:0007669"/>
    <property type="project" value="UniProtKB-KW"/>
</dbReference>
<dbReference type="PANTHER" id="PTHR12015">
    <property type="entry name" value="SMALL INDUCIBLE CYTOKINE A"/>
    <property type="match status" value="1"/>
</dbReference>
<feature type="chain" id="PRO_5043112755" description="C-C motif chemokine" evidence="9">
    <location>
        <begin position="22"/>
        <end position="88"/>
    </location>
</feature>
<dbReference type="InterPro" id="IPR036048">
    <property type="entry name" value="Interleukin_8-like_sf"/>
</dbReference>
<dbReference type="EMBL" id="CAWUFR010000009">
    <property type="protein sequence ID" value="CAK6952484.1"/>
    <property type="molecule type" value="Genomic_DNA"/>
</dbReference>
<gene>
    <name evidence="11" type="ORF">FSCOSCO3_A021204</name>
</gene>
<accession>A0AAV1N0Q7</accession>
<evidence type="ECO:0000256" key="8">
    <source>
        <dbReference type="ARBA" id="ARBA00023198"/>
    </source>
</evidence>
<feature type="domain" description="Chemokine interleukin-8-like" evidence="10">
    <location>
        <begin position="24"/>
        <end position="84"/>
    </location>
</feature>
<dbReference type="SUPFAM" id="SSF54117">
    <property type="entry name" value="Interleukin 8-like chemokines"/>
    <property type="match status" value="1"/>
</dbReference>
<evidence type="ECO:0000313" key="11">
    <source>
        <dbReference type="EMBL" id="CAK6952484.1"/>
    </source>
</evidence>
<evidence type="ECO:0000256" key="9">
    <source>
        <dbReference type="RuleBase" id="RU361150"/>
    </source>
</evidence>
<dbReference type="GO" id="GO:0008009">
    <property type="term" value="F:chemokine activity"/>
    <property type="evidence" value="ECO:0007669"/>
    <property type="project" value="InterPro"/>
</dbReference>
<feature type="signal peptide" evidence="9">
    <location>
        <begin position="1"/>
        <end position="21"/>
    </location>
</feature>
<keyword evidence="4 9" id="KW-0202">Cytokine</keyword>
<protein>
    <recommendedName>
        <fullName evidence="9">C-C motif chemokine</fullName>
    </recommendedName>
</protein>
<dbReference type="SMART" id="SM00199">
    <property type="entry name" value="SCY"/>
    <property type="match status" value="1"/>
</dbReference>
<dbReference type="GO" id="GO:0006955">
    <property type="term" value="P:immune response"/>
    <property type="evidence" value="ECO:0007669"/>
    <property type="project" value="InterPro"/>
</dbReference>
<evidence type="ECO:0000256" key="5">
    <source>
        <dbReference type="ARBA" id="ARBA00022525"/>
    </source>
</evidence>
<evidence type="ECO:0000259" key="10">
    <source>
        <dbReference type="SMART" id="SM00199"/>
    </source>
</evidence>
<dbReference type="Gene3D" id="2.40.50.40">
    <property type="match status" value="1"/>
</dbReference>
<evidence type="ECO:0000256" key="7">
    <source>
        <dbReference type="ARBA" id="ARBA00023157"/>
    </source>
</evidence>
<comment type="caution">
    <text evidence="11">The sequence shown here is derived from an EMBL/GenBank/DDBJ whole genome shotgun (WGS) entry which is preliminary data.</text>
</comment>
<keyword evidence="3 9" id="KW-0145">Chemotaxis</keyword>
<dbReference type="PROSITE" id="PS00472">
    <property type="entry name" value="SMALL_CYTOKINES_CC"/>
    <property type="match status" value="1"/>
</dbReference>
<keyword evidence="8" id="KW-0395">Inflammatory response</keyword>
<keyword evidence="5 9" id="KW-0964">Secreted</keyword>
<sequence length="88" mass="9845">MAKLAVCVSVLLVLMVALSETSPAKRCCTKYHDKPIPLRALKSYNTQEITQLCNIKAIIFMTIRDKQVCANPEAPWVIRAMASIQKKP</sequence>
<evidence type="ECO:0000256" key="4">
    <source>
        <dbReference type="ARBA" id="ARBA00022514"/>
    </source>
</evidence>
<comment type="subcellular location">
    <subcellularLocation>
        <location evidence="1 9">Secreted</location>
    </subcellularLocation>
</comment>
<dbReference type="FunFam" id="2.40.50.40:FF:000012">
    <property type="entry name" value="C-C motif chemokine"/>
    <property type="match status" value="1"/>
</dbReference>
<evidence type="ECO:0000313" key="12">
    <source>
        <dbReference type="Proteomes" id="UP001314229"/>
    </source>
</evidence>
<dbReference type="Pfam" id="PF00048">
    <property type="entry name" value="IL8"/>
    <property type="match status" value="1"/>
</dbReference>